<dbReference type="GeneID" id="94197887"/>
<sequence>MARHIIGGEGFILFRRTGHGNLEILPYNIMDMPEEIPELRSRCEAYQPVKHLSDRGRGSGLCSILLVLMAEVRCGAKVESGEEMVVGGGVGRTLPGSETVTPKRL</sequence>
<organism evidence="1 2">
    <name type="scientific">Babesia caballi</name>
    <dbReference type="NCBI Taxonomy" id="5871"/>
    <lineage>
        <taxon>Eukaryota</taxon>
        <taxon>Sar</taxon>
        <taxon>Alveolata</taxon>
        <taxon>Apicomplexa</taxon>
        <taxon>Aconoidasida</taxon>
        <taxon>Piroplasmida</taxon>
        <taxon>Babesiidae</taxon>
        <taxon>Babesia</taxon>
    </lineage>
</organism>
<dbReference type="EMBL" id="BPLF01000006">
    <property type="protein sequence ID" value="GIX66406.1"/>
    <property type="molecule type" value="Genomic_DNA"/>
</dbReference>
<comment type="caution">
    <text evidence="1">The sequence shown here is derived from an EMBL/GenBank/DDBJ whole genome shotgun (WGS) entry which is preliminary data.</text>
</comment>
<evidence type="ECO:0000313" key="1">
    <source>
        <dbReference type="EMBL" id="GIX66406.1"/>
    </source>
</evidence>
<proteinExistence type="predicted"/>
<dbReference type="AlphaFoldDB" id="A0AAV4M1R2"/>
<gene>
    <name evidence="1" type="ORF">BcabD6B2_58420</name>
</gene>
<reference evidence="1 2" key="1">
    <citation type="submission" date="2021-06" db="EMBL/GenBank/DDBJ databases">
        <title>Genome sequence of Babesia caballi.</title>
        <authorList>
            <person name="Yamagishi J."/>
            <person name="Kidaka T."/>
            <person name="Ochi A."/>
        </authorList>
    </citation>
    <scope>NUCLEOTIDE SEQUENCE [LARGE SCALE GENOMIC DNA]</scope>
    <source>
        <strain evidence="1">USDA-D6B2</strain>
    </source>
</reference>
<dbReference type="Proteomes" id="UP001497744">
    <property type="component" value="Unassembled WGS sequence"/>
</dbReference>
<evidence type="ECO:0000313" key="2">
    <source>
        <dbReference type="Proteomes" id="UP001497744"/>
    </source>
</evidence>
<accession>A0AAV4M1R2</accession>
<protein>
    <submittedName>
        <fullName evidence="1">TIR domain-containing protein</fullName>
    </submittedName>
</protein>
<dbReference type="RefSeq" id="XP_067718475.1">
    <property type="nucleotide sequence ID" value="XM_067862374.1"/>
</dbReference>
<keyword evidence="2" id="KW-1185">Reference proteome</keyword>
<name>A0AAV4M1R2_BABCB</name>